<evidence type="ECO:0000313" key="10">
    <source>
        <dbReference type="Proteomes" id="UP001302812"/>
    </source>
</evidence>
<dbReference type="GO" id="GO:0005886">
    <property type="term" value="C:plasma membrane"/>
    <property type="evidence" value="ECO:0007669"/>
    <property type="project" value="TreeGrafter"/>
</dbReference>
<evidence type="ECO:0000256" key="7">
    <source>
        <dbReference type="SAM" id="Phobius"/>
    </source>
</evidence>
<feature type="transmembrane region" description="Helical" evidence="7">
    <location>
        <begin position="176"/>
        <end position="197"/>
    </location>
</feature>
<dbReference type="SUPFAM" id="SSF103473">
    <property type="entry name" value="MFS general substrate transporter"/>
    <property type="match status" value="1"/>
</dbReference>
<feature type="transmembrane region" description="Helical" evidence="7">
    <location>
        <begin position="307"/>
        <end position="324"/>
    </location>
</feature>
<feature type="transmembrane region" description="Helical" evidence="7">
    <location>
        <begin position="471"/>
        <end position="490"/>
    </location>
</feature>
<comment type="similarity">
    <text evidence="2">Belongs to the major facilitator superfamily. TCR/Tet family.</text>
</comment>
<gene>
    <name evidence="9" type="ORF">N656DRAFT_184259</name>
</gene>
<feature type="transmembrane region" description="Helical" evidence="7">
    <location>
        <begin position="381"/>
        <end position="401"/>
    </location>
</feature>
<dbReference type="RefSeq" id="XP_064668450.1">
    <property type="nucleotide sequence ID" value="XM_064808794.1"/>
</dbReference>
<feature type="transmembrane region" description="Helical" evidence="7">
    <location>
        <begin position="274"/>
        <end position="295"/>
    </location>
</feature>
<dbReference type="InterPro" id="IPR020846">
    <property type="entry name" value="MFS_dom"/>
</dbReference>
<keyword evidence="3 7" id="KW-0812">Transmembrane</keyword>
<sequence length="604" mass="64126">MADSSSLSTAPVRDTADTASLTGSIRHAAGSPPSETAKSQPADVVSPQDDSSSTDAAKETTAANPLEVPQYVSGLRLVMLTSSVTLAVFLMMIDTSIISTAIPRITDEFRSLSDVGWYASIYQLASAAFQPLSGKIYAKFSTKFTFLVFFAIFELGSLICGAATSSAMLIVGRAVAGMGCSGLMNGGLVIIATAVPLERRPSLTGIMMGCSQLGIVIGPLIGGAFTSYSTWRWCFYVNLPIGAVVAFGMLLVPIPDQFAMPRPLDVLRRLHHELDLVGFALIAPAAVQLMLALQWGGSQYPWNSPTVIGLFCGAAGTALVWGVWNWYRGDEALIPLSLIRQRALWAAALTQWFLLTTVYAASFFLPIYFQAVFGATPIMSGVYVLASILSQLVAAVVSGVLVERTGYVIPYAMVGGALGAISNGLYSTFTPTTPTERWVGYQILNGIGRGVGMQMPILAVQVAVKPHLLSIGMSTVVFIQSLGVAIMLSASDTVFQTILEHELPIQAPLADAAAIISAGATHFRSIVSERDLPGVLAAYTLAVDHVFYLAAAVTGLAVFSAMFLGWTDLRKVKKVTVVDAEQPREKPLKSEDRAETDGGLKSVD</sequence>
<dbReference type="FunFam" id="1.20.1720.10:FF:000012">
    <property type="entry name" value="MFS toxin efflux pump (AflT)"/>
    <property type="match status" value="1"/>
</dbReference>
<evidence type="ECO:0000256" key="5">
    <source>
        <dbReference type="ARBA" id="ARBA00023136"/>
    </source>
</evidence>
<dbReference type="GO" id="GO:0022857">
    <property type="term" value="F:transmembrane transporter activity"/>
    <property type="evidence" value="ECO:0007669"/>
    <property type="project" value="InterPro"/>
</dbReference>
<organism evidence="9 10">
    <name type="scientific">Canariomyces notabilis</name>
    <dbReference type="NCBI Taxonomy" id="2074819"/>
    <lineage>
        <taxon>Eukaryota</taxon>
        <taxon>Fungi</taxon>
        <taxon>Dikarya</taxon>
        <taxon>Ascomycota</taxon>
        <taxon>Pezizomycotina</taxon>
        <taxon>Sordariomycetes</taxon>
        <taxon>Sordariomycetidae</taxon>
        <taxon>Sordariales</taxon>
        <taxon>Chaetomiaceae</taxon>
        <taxon>Canariomyces</taxon>
    </lineage>
</organism>
<dbReference type="PANTHER" id="PTHR23501">
    <property type="entry name" value="MAJOR FACILITATOR SUPERFAMILY"/>
    <property type="match status" value="1"/>
</dbReference>
<dbReference type="PROSITE" id="PS50850">
    <property type="entry name" value="MFS"/>
    <property type="match status" value="1"/>
</dbReference>
<reference evidence="9" key="2">
    <citation type="submission" date="2023-05" db="EMBL/GenBank/DDBJ databases">
        <authorList>
            <consortium name="Lawrence Berkeley National Laboratory"/>
            <person name="Steindorff A."/>
            <person name="Hensen N."/>
            <person name="Bonometti L."/>
            <person name="Westerberg I."/>
            <person name="Brannstrom I.O."/>
            <person name="Guillou S."/>
            <person name="Cros-Aarteil S."/>
            <person name="Calhoun S."/>
            <person name="Haridas S."/>
            <person name="Kuo A."/>
            <person name="Mondo S."/>
            <person name="Pangilinan J."/>
            <person name="Riley R."/>
            <person name="Labutti K."/>
            <person name="Andreopoulos B."/>
            <person name="Lipzen A."/>
            <person name="Chen C."/>
            <person name="Yanf M."/>
            <person name="Daum C."/>
            <person name="Ng V."/>
            <person name="Clum A."/>
            <person name="Ohm R."/>
            <person name="Martin F."/>
            <person name="Silar P."/>
            <person name="Natvig D."/>
            <person name="Lalanne C."/>
            <person name="Gautier V."/>
            <person name="Ament-Velasquez S.L."/>
            <person name="Kruys A."/>
            <person name="Hutchinson M.I."/>
            <person name="Powell A.J."/>
            <person name="Barry K."/>
            <person name="Miller A.N."/>
            <person name="Grigoriev I.V."/>
            <person name="Debuchy R."/>
            <person name="Gladieux P."/>
            <person name="Thoren M.H."/>
            <person name="Johannesson H."/>
        </authorList>
    </citation>
    <scope>NUCLEOTIDE SEQUENCE</scope>
    <source>
        <strain evidence="9">CBS 508.74</strain>
    </source>
</reference>
<dbReference type="InterPro" id="IPR036259">
    <property type="entry name" value="MFS_trans_sf"/>
</dbReference>
<keyword evidence="5 7" id="KW-0472">Membrane</keyword>
<protein>
    <submittedName>
        <fullName evidence="9">MFS general substrate transporter</fullName>
    </submittedName>
</protein>
<dbReference type="Proteomes" id="UP001302812">
    <property type="component" value="Unassembled WGS sequence"/>
</dbReference>
<dbReference type="AlphaFoldDB" id="A0AAN6QII5"/>
<feature type="transmembrane region" description="Helical" evidence="7">
    <location>
        <begin position="446"/>
        <end position="464"/>
    </location>
</feature>
<accession>A0AAN6QII5</accession>
<comment type="subcellular location">
    <subcellularLocation>
        <location evidence="1">Membrane</location>
        <topology evidence="1">Multi-pass membrane protein</topology>
    </subcellularLocation>
</comment>
<dbReference type="Pfam" id="PF07690">
    <property type="entry name" value="MFS_1"/>
    <property type="match status" value="1"/>
</dbReference>
<dbReference type="Gene3D" id="1.20.1720.10">
    <property type="entry name" value="Multidrug resistance protein D"/>
    <property type="match status" value="1"/>
</dbReference>
<keyword evidence="4 7" id="KW-1133">Transmembrane helix</keyword>
<feature type="transmembrane region" description="Helical" evidence="7">
    <location>
        <begin position="144"/>
        <end position="170"/>
    </location>
</feature>
<reference evidence="9" key="1">
    <citation type="journal article" date="2023" name="Mol. Phylogenet. Evol.">
        <title>Genome-scale phylogeny and comparative genomics of the fungal order Sordariales.</title>
        <authorList>
            <person name="Hensen N."/>
            <person name="Bonometti L."/>
            <person name="Westerberg I."/>
            <person name="Brannstrom I.O."/>
            <person name="Guillou S."/>
            <person name="Cros-Aarteil S."/>
            <person name="Calhoun S."/>
            <person name="Haridas S."/>
            <person name="Kuo A."/>
            <person name="Mondo S."/>
            <person name="Pangilinan J."/>
            <person name="Riley R."/>
            <person name="LaButti K."/>
            <person name="Andreopoulos B."/>
            <person name="Lipzen A."/>
            <person name="Chen C."/>
            <person name="Yan M."/>
            <person name="Daum C."/>
            <person name="Ng V."/>
            <person name="Clum A."/>
            <person name="Steindorff A."/>
            <person name="Ohm R.A."/>
            <person name="Martin F."/>
            <person name="Silar P."/>
            <person name="Natvig D.O."/>
            <person name="Lalanne C."/>
            <person name="Gautier V."/>
            <person name="Ament-Velasquez S.L."/>
            <person name="Kruys A."/>
            <person name="Hutchinson M.I."/>
            <person name="Powell A.J."/>
            <person name="Barry K."/>
            <person name="Miller A.N."/>
            <person name="Grigoriev I.V."/>
            <person name="Debuchy R."/>
            <person name="Gladieux P."/>
            <person name="Hiltunen Thoren M."/>
            <person name="Johannesson H."/>
        </authorList>
    </citation>
    <scope>NUCLEOTIDE SEQUENCE</scope>
    <source>
        <strain evidence="9">CBS 508.74</strain>
    </source>
</reference>
<dbReference type="EMBL" id="MU853348">
    <property type="protein sequence ID" value="KAK4110880.1"/>
    <property type="molecule type" value="Genomic_DNA"/>
</dbReference>
<feature type="region of interest" description="Disordered" evidence="6">
    <location>
        <begin position="580"/>
        <end position="604"/>
    </location>
</feature>
<comment type="caution">
    <text evidence="9">The sequence shown here is derived from an EMBL/GenBank/DDBJ whole genome shotgun (WGS) entry which is preliminary data.</text>
</comment>
<evidence type="ECO:0000256" key="3">
    <source>
        <dbReference type="ARBA" id="ARBA00022692"/>
    </source>
</evidence>
<evidence type="ECO:0000256" key="2">
    <source>
        <dbReference type="ARBA" id="ARBA00007520"/>
    </source>
</evidence>
<evidence type="ECO:0000259" key="8">
    <source>
        <dbReference type="PROSITE" id="PS50850"/>
    </source>
</evidence>
<dbReference type="PANTHER" id="PTHR23501:SF193">
    <property type="entry name" value="MULTIDRUG TRANSPORTER, PUTATIVE (AFU_ORTHOLOGUE AFUA_8G00940)-RELATED"/>
    <property type="match status" value="1"/>
</dbReference>
<dbReference type="CDD" id="cd17502">
    <property type="entry name" value="MFS_Azr1_MDR_like"/>
    <property type="match status" value="1"/>
</dbReference>
<name>A0AAN6QII5_9PEZI</name>
<evidence type="ECO:0000256" key="1">
    <source>
        <dbReference type="ARBA" id="ARBA00004141"/>
    </source>
</evidence>
<feature type="transmembrane region" description="Helical" evidence="7">
    <location>
        <begin position="209"/>
        <end position="229"/>
    </location>
</feature>
<proteinExistence type="inferred from homology"/>
<feature type="domain" description="Major facilitator superfamily (MFS) profile" evidence="8">
    <location>
        <begin position="80"/>
        <end position="569"/>
    </location>
</feature>
<evidence type="ECO:0000256" key="6">
    <source>
        <dbReference type="SAM" id="MobiDB-lite"/>
    </source>
</evidence>
<dbReference type="Gene3D" id="1.20.1250.20">
    <property type="entry name" value="MFS general substrate transporter like domains"/>
    <property type="match status" value="1"/>
</dbReference>
<feature type="transmembrane region" description="Helical" evidence="7">
    <location>
        <begin position="546"/>
        <end position="566"/>
    </location>
</feature>
<dbReference type="InterPro" id="IPR011701">
    <property type="entry name" value="MFS"/>
</dbReference>
<feature type="region of interest" description="Disordered" evidence="6">
    <location>
        <begin position="1"/>
        <end position="60"/>
    </location>
</feature>
<feature type="transmembrane region" description="Helical" evidence="7">
    <location>
        <begin position="235"/>
        <end position="254"/>
    </location>
</feature>
<feature type="transmembrane region" description="Helical" evidence="7">
    <location>
        <begin position="344"/>
        <end position="369"/>
    </location>
</feature>
<evidence type="ECO:0000256" key="4">
    <source>
        <dbReference type="ARBA" id="ARBA00022989"/>
    </source>
</evidence>
<keyword evidence="10" id="KW-1185">Reference proteome</keyword>
<feature type="transmembrane region" description="Helical" evidence="7">
    <location>
        <begin position="408"/>
        <end position="426"/>
    </location>
</feature>
<evidence type="ECO:0000313" key="9">
    <source>
        <dbReference type="EMBL" id="KAK4110880.1"/>
    </source>
</evidence>
<feature type="transmembrane region" description="Helical" evidence="7">
    <location>
        <begin position="77"/>
        <end position="103"/>
    </location>
</feature>
<dbReference type="GeneID" id="89932917"/>
<feature type="compositionally biased region" description="Basic and acidic residues" evidence="6">
    <location>
        <begin position="581"/>
        <end position="604"/>
    </location>
</feature>